<dbReference type="SUPFAM" id="SSF56059">
    <property type="entry name" value="Glutathione synthetase ATP-binding domain-like"/>
    <property type="match status" value="1"/>
</dbReference>
<gene>
    <name evidence="3" type="ORF">LCGC14_0132200</name>
</gene>
<dbReference type="PROSITE" id="PS50975">
    <property type="entry name" value="ATP_GRASP"/>
    <property type="match status" value="1"/>
</dbReference>
<reference evidence="3" key="1">
    <citation type="journal article" date="2015" name="Nature">
        <title>Complex archaea that bridge the gap between prokaryotes and eukaryotes.</title>
        <authorList>
            <person name="Spang A."/>
            <person name="Saw J.H."/>
            <person name="Jorgensen S.L."/>
            <person name="Zaremba-Niedzwiedzka K."/>
            <person name="Martijn J."/>
            <person name="Lind A.E."/>
            <person name="van Eijk R."/>
            <person name="Schleper C."/>
            <person name="Guy L."/>
            <person name="Ettema T.J."/>
        </authorList>
    </citation>
    <scope>NUCLEOTIDE SEQUENCE</scope>
</reference>
<evidence type="ECO:0000256" key="1">
    <source>
        <dbReference type="ARBA" id="ARBA00023267"/>
    </source>
</evidence>
<dbReference type="Gene3D" id="3.40.50.20">
    <property type="match status" value="1"/>
</dbReference>
<protein>
    <recommendedName>
        <fullName evidence="2">ATP-grasp domain-containing protein</fullName>
    </recommendedName>
</protein>
<sequence>MKKLIILGGNPETAILVDIAISMGIYTIVVDPNPDAPAKKNASETYDIDGFEVDKIVQLAKDLNVDAVLVGVADILVKPYGEICEKLNMPTYANKEAIEAFCSKDGFKKYCEKFDIQDIPGTYLDNNSSIEKPENIAYPLMIKPVDNGGGVGMKICRDDKDFQESVKTALKFSKKGVVLVEKYMECDDMAVYYTFRNGIPYLSATYDRITTKIQGDFSPVGIGAIYPSKNTDLFVKKIHPKLSDFFKKLNIQNGVLNLQFFVENDVFYAYDPGFRLQGEAPHIHLSHINGFDHRKMLINFAFTGVLGDDDFPEKNDYMFKGKKACTIWVLLKAGTIKSIKGISEIKADENVIFVLDRFKEGDVVKNEWLGTERQVFSRIYVVADSIEELNSKMSEFKDKLVITDNSGKDMILTWPETIISENYL</sequence>
<dbReference type="PANTHER" id="PTHR18866:SF33">
    <property type="entry name" value="METHYLCROTONOYL-COA CARBOXYLASE SUBUNIT ALPHA, MITOCHONDRIAL-RELATED"/>
    <property type="match status" value="1"/>
</dbReference>
<dbReference type="PANTHER" id="PTHR18866">
    <property type="entry name" value="CARBOXYLASE:PYRUVATE/ACETYL-COA/PROPIONYL-COA CARBOXYLASE"/>
    <property type="match status" value="1"/>
</dbReference>
<evidence type="ECO:0000313" key="3">
    <source>
        <dbReference type="EMBL" id="KKN99799.1"/>
    </source>
</evidence>
<accession>A0A0F9V776</accession>
<dbReference type="AlphaFoldDB" id="A0A0F9V776"/>
<dbReference type="InterPro" id="IPR016185">
    <property type="entry name" value="PreATP-grasp_dom_sf"/>
</dbReference>
<dbReference type="InterPro" id="IPR005479">
    <property type="entry name" value="CPAse_ATP-bd"/>
</dbReference>
<dbReference type="SUPFAM" id="SSF52440">
    <property type="entry name" value="PreATP-grasp domain"/>
    <property type="match status" value="1"/>
</dbReference>
<evidence type="ECO:0000259" key="2">
    <source>
        <dbReference type="PROSITE" id="PS50975"/>
    </source>
</evidence>
<dbReference type="Gene3D" id="3.30.1490.20">
    <property type="entry name" value="ATP-grasp fold, A domain"/>
    <property type="match status" value="1"/>
</dbReference>
<dbReference type="GO" id="GO:0046872">
    <property type="term" value="F:metal ion binding"/>
    <property type="evidence" value="ECO:0007669"/>
    <property type="project" value="InterPro"/>
</dbReference>
<dbReference type="Pfam" id="PF02786">
    <property type="entry name" value="CPSase_L_D2"/>
    <property type="match status" value="1"/>
</dbReference>
<keyword evidence="1" id="KW-0092">Biotin</keyword>
<dbReference type="InterPro" id="IPR013815">
    <property type="entry name" value="ATP_grasp_subdomain_1"/>
</dbReference>
<feature type="domain" description="ATP-grasp" evidence="2">
    <location>
        <begin position="108"/>
        <end position="302"/>
    </location>
</feature>
<organism evidence="3">
    <name type="scientific">marine sediment metagenome</name>
    <dbReference type="NCBI Taxonomy" id="412755"/>
    <lineage>
        <taxon>unclassified sequences</taxon>
        <taxon>metagenomes</taxon>
        <taxon>ecological metagenomes</taxon>
    </lineage>
</organism>
<dbReference type="GO" id="GO:0005524">
    <property type="term" value="F:ATP binding"/>
    <property type="evidence" value="ECO:0007669"/>
    <property type="project" value="InterPro"/>
</dbReference>
<proteinExistence type="predicted"/>
<comment type="caution">
    <text evidence="3">The sequence shown here is derived from an EMBL/GenBank/DDBJ whole genome shotgun (WGS) entry which is preliminary data.</text>
</comment>
<dbReference type="InterPro" id="IPR011761">
    <property type="entry name" value="ATP-grasp"/>
</dbReference>
<dbReference type="InterPro" id="IPR050856">
    <property type="entry name" value="Biotin_carboxylase_complex"/>
</dbReference>
<dbReference type="EMBL" id="LAZR01000044">
    <property type="protein sequence ID" value="KKN99799.1"/>
    <property type="molecule type" value="Genomic_DNA"/>
</dbReference>
<name>A0A0F9V776_9ZZZZ</name>
<dbReference type="Gene3D" id="3.30.470.20">
    <property type="entry name" value="ATP-grasp fold, B domain"/>
    <property type="match status" value="1"/>
</dbReference>